<dbReference type="EMBL" id="LDAU01000057">
    <property type="protein sequence ID" value="KRX08853.1"/>
    <property type="molecule type" value="Genomic_DNA"/>
</dbReference>
<keyword evidence="3" id="KW-1185">Reference proteome</keyword>
<dbReference type="OMA" id="HTCANDK"/>
<dbReference type="AlphaFoldDB" id="A0A0V0R3Q4"/>
<feature type="region of interest" description="Disordered" evidence="1">
    <location>
        <begin position="1"/>
        <end position="25"/>
    </location>
</feature>
<evidence type="ECO:0000256" key="1">
    <source>
        <dbReference type="SAM" id="MobiDB-lite"/>
    </source>
</evidence>
<feature type="compositionally biased region" description="Basic and acidic residues" evidence="1">
    <location>
        <begin position="161"/>
        <end position="177"/>
    </location>
</feature>
<protein>
    <submittedName>
        <fullName evidence="2">Uncharacterized protein</fullName>
    </submittedName>
</protein>
<feature type="compositionally biased region" description="Polar residues" evidence="1">
    <location>
        <begin position="178"/>
        <end position="190"/>
    </location>
</feature>
<comment type="caution">
    <text evidence="2">The sequence shown here is derived from an EMBL/GenBank/DDBJ whole genome shotgun (WGS) entry which is preliminary data.</text>
</comment>
<feature type="compositionally biased region" description="Low complexity" evidence="1">
    <location>
        <begin position="143"/>
        <end position="160"/>
    </location>
</feature>
<organism evidence="2 3">
    <name type="scientific">Pseudocohnilembus persalinus</name>
    <name type="common">Ciliate</name>
    <dbReference type="NCBI Taxonomy" id="266149"/>
    <lineage>
        <taxon>Eukaryota</taxon>
        <taxon>Sar</taxon>
        <taxon>Alveolata</taxon>
        <taxon>Ciliophora</taxon>
        <taxon>Intramacronucleata</taxon>
        <taxon>Oligohymenophorea</taxon>
        <taxon>Scuticociliatia</taxon>
        <taxon>Philasterida</taxon>
        <taxon>Pseudocohnilembidae</taxon>
        <taxon>Pseudocohnilembus</taxon>
    </lineage>
</organism>
<feature type="compositionally biased region" description="Low complexity" evidence="1">
    <location>
        <begin position="227"/>
        <end position="248"/>
    </location>
</feature>
<sequence length="474" mass="55155">MIEQKLTKSNIPTPSKLQQTSSDTDSISDIIKAHKNIVTKKISKSKEWEISEPKQMIQQKKNGQKNNSIVQNYIQEDMQQSNSDLCQEKNEIEKNNENKKAYVTFLNIDYIIKQNNLLSFGQDIESDTEPLEGQSVQIEMNKNNGNQSKKQKQSGNQQAKFKQEQIGGKKSESKDTSKNNTQSNLTQQDRNIIEIEVESQENSLLCKEYVGNSETNEYQNSRDNENSNESINISSRSNNNKLNKNSANFKSQNQQKQEGWTSQLKEISNEKTNTVAKNDIEENADPSEIKIIIENNSNTENINNTNNLNNNNININTNNNDNDNINDKNEKDFQEKEEEEEVYRKQWNNQLHFKVPIGKLYQADLPPFLLTRPGVQYRDLSVMKVWTSSVENVKKAEEGLRFLRGIYGYMVYEEDVCSILSQCGYDVEVMKECVLEDKQFWNSYFEVQIAKREEKHRLKMKKMMQLQKKKNQFR</sequence>
<dbReference type="Proteomes" id="UP000054937">
    <property type="component" value="Unassembled WGS sequence"/>
</dbReference>
<evidence type="ECO:0000313" key="2">
    <source>
        <dbReference type="EMBL" id="KRX08853.1"/>
    </source>
</evidence>
<accession>A0A0V0R3Q4</accession>
<proteinExistence type="predicted"/>
<dbReference type="InParanoid" id="A0A0V0R3Q4"/>
<gene>
    <name evidence="2" type="ORF">PPERSA_08957</name>
</gene>
<feature type="compositionally biased region" description="Polar residues" evidence="1">
    <location>
        <begin position="249"/>
        <end position="276"/>
    </location>
</feature>
<name>A0A0V0R3Q4_PSEPJ</name>
<feature type="region of interest" description="Disordered" evidence="1">
    <location>
        <begin position="143"/>
        <end position="192"/>
    </location>
</feature>
<reference evidence="2 3" key="1">
    <citation type="journal article" date="2015" name="Sci. Rep.">
        <title>Genome of the facultative scuticociliatosis pathogen Pseudocohnilembus persalinus provides insight into its virulence through horizontal gene transfer.</title>
        <authorList>
            <person name="Xiong J."/>
            <person name="Wang G."/>
            <person name="Cheng J."/>
            <person name="Tian M."/>
            <person name="Pan X."/>
            <person name="Warren A."/>
            <person name="Jiang C."/>
            <person name="Yuan D."/>
            <person name="Miao W."/>
        </authorList>
    </citation>
    <scope>NUCLEOTIDE SEQUENCE [LARGE SCALE GENOMIC DNA]</scope>
    <source>
        <strain evidence="2">36N120E</strain>
    </source>
</reference>
<feature type="region of interest" description="Disordered" evidence="1">
    <location>
        <begin position="215"/>
        <end position="281"/>
    </location>
</feature>
<feature type="compositionally biased region" description="Polar residues" evidence="1">
    <location>
        <begin position="7"/>
        <end position="19"/>
    </location>
</feature>
<evidence type="ECO:0000313" key="3">
    <source>
        <dbReference type="Proteomes" id="UP000054937"/>
    </source>
</evidence>